<gene>
    <name evidence="1" type="ORF">K470DRAFT_264369</name>
</gene>
<dbReference type="OrthoDB" id="6359943at2759"/>
<protein>
    <recommendedName>
        <fullName evidence="3">BTB domain-containing protein</fullName>
    </recommendedName>
</protein>
<evidence type="ECO:0000313" key="1">
    <source>
        <dbReference type="EMBL" id="KAF2860557.1"/>
    </source>
</evidence>
<keyword evidence="2" id="KW-1185">Reference proteome</keyword>
<dbReference type="PANTHER" id="PTHR47369">
    <property type="entry name" value="BTB/POZ DOMAIN-CONTAINING PROTEIN"/>
    <property type="match status" value="1"/>
</dbReference>
<organism evidence="1 2">
    <name type="scientific">Piedraia hortae CBS 480.64</name>
    <dbReference type="NCBI Taxonomy" id="1314780"/>
    <lineage>
        <taxon>Eukaryota</taxon>
        <taxon>Fungi</taxon>
        <taxon>Dikarya</taxon>
        <taxon>Ascomycota</taxon>
        <taxon>Pezizomycotina</taxon>
        <taxon>Dothideomycetes</taxon>
        <taxon>Dothideomycetidae</taxon>
        <taxon>Capnodiales</taxon>
        <taxon>Piedraiaceae</taxon>
        <taxon>Piedraia</taxon>
    </lineage>
</organism>
<evidence type="ECO:0000313" key="2">
    <source>
        <dbReference type="Proteomes" id="UP000799421"/>
    </source>
</evidence>
<accession>A0A6A7C012</accession>
<proteinExistence type="predicted"/>
<dbReference type="SUPFAM" id="SSF54695">
    <property type="entry name" value="POZ domain"/>
    <property type="match status" value="1"/>
</dbReference>
<evidence type="ECO:0008006" key="3">
    <source>
        <dbReference type="Google" id="ProtNLM"/>
    </source>
</evidence>
<reference evidence="1" key="1">
    <citation type="journal article" date="2020" name="Stud. Mycol.">
        <title>101 Dothideomycetes genomes: a test case for predicting lifestyles and emergence of pathogens.</title>
        <authorList>
            <person name="Haridas S."/>
            <person name="Albert R."/>
            <person name="Binder M."/>
            <person name="Bloem J."/>
            <person name="Labutti K."/>
            <person name="Salamov A."/>
            <person name="Andreopoulos B."/>
            <person name="Baker S."/>
            <person name="Barry K."/>
            <person name="Bills G."/>
            <person name="Bluhm B."/>
            <person name="Cannon C."/>
            <person name="Castanera R."/>
            <person name="Culley D."/>
            <person name="Daum C."/>
            <person name="Ezra D."/>
            <person name="Gonzalez J."/>
            <person name="Henrissat B."/>
            <person name="Kuo A."/>
            <person name="Liang C."/>
            <person name="Lipzen A."/>
            <person name="Lutzoni F."/>
            <person name="Magnuson J."/>
            <person name="Mondo S."/>
            <person name="Nolan M."/>
            <person name="Ohm R."/>
            <person name="Pangilinan J."/>
            <person name="Park H.-J."/>
            <person name="Ramirez L."/>
            <person name="Alfaro M."/>
            <person name="Sun H."/>
            <person name="Tritt A."/>
            <person name="Yoshinaga Y."/>
            <person name="Zwiers L.-H."/>
            <person name="Turgeon B."/>
            <person name="Goodwin S."/>
            <person name="Spatafora J."/>
            <person name="Crous P."/>
            <person name="Grigoriev I."/>
        </authorList>
    </citation>
    <scope>NUCLEOTIDE SEQUENCE</scope>
    <source>
        <strain evidence="1">CBS 480.64</strain>
    </source>
</reference>
<dbReference type="AlphaFoldDB" id="A0A6A7C012"/>
<dbReference type="InterPro" id="IPR011333">
    <property type="entry name" value="SKP1/BTB/POZ_sf"/>
</dbReference>
<sequence>MENKTGSARVCDYLYSHGFLEGRYSDITVNAFGTEYKLHRLSLEQAPFFAAALSTRWLDPSTNEIFIHPEEVDASISKIGFDLALKLLYGCDVAEEKNYYAIKLLATGLWLEMQDLIDDTILNILGLMESRAFSKVIQLVTNKCYGRAGYRNLASIEATLCCDEWEMKLKH</sequence>
<dbReference type="Gene3D" id="3.30.710.10">
    <property type="entry name" value="Potassium Channel Kv1.1, Chain A"/>
    <property type="match status" value="1"/>
</dbReference>
<dbReference type="Proteomes" id="UP000799421">
    <property type="component" value="Unassembled WGS sequence"/>
</dbReference>
<dbReference type="PANTHER" id="PTHR47369:SF1">
    <property type="entry name" value="BTB_POZ DOMAIN-CONTAINING PROTEIN"/>
    <property type="match status" value="1"/>
</dbReference>
<name>A0A6A7C012_9PEZI</name>
<dbReference type="EMBL" id="MU005980">
    <property type="protein sequence ID" value="KAF2860557.1"/>
    <property type="molecule type" value="Genomic_DNA"/>
</dbReference>